<evidence type="ECO:0008006" key="4">
    <source>
        <dbReference type="Google" id="ProtNLM"/>
    </source>
</evidence>
<evidence type="ECO:0000313" key="3">
    <source>
        <dbReference type="Proteomes" id="UP000176037"/>
    </source>
</evidence>
<proteinExistence type="predicted"/>
<keyword evidence="1" id="KW-0732">Signal</keyword>
<sequence length="102" mass="11049">MRKVVLASLLIVGASVAHADTGSDKAFSCMDAKTFEINSTCMVDKISNNMDFQAAQQNIVEAAGTNSSKYAMATMTFNVEEMTIDIVAHRDALLVRNATEQK</sequence>
<accession>A0A1E8FCA7</accession>
<dbReference type="OrthoDB" id="6322254at2"/>
<gene>
    <name evidence="2" type="ORF">BFC17_04655</name>
</gene>
<feature type="signal peptide" evidence="1">
    <location>
        <begin position="1"/>
        <end position="19"/>
    </location>
</feature>
<dbReference type="RefSeq" id="WP_070177927.1">
    <property type="nucleotide sequence ID" value="NZ_BMJR01000002.1"/>
</dbReference>
<keyword evidence="3" id="KW-1185">Reference proteome</keyword>
<evidence type="ECO:0000313" key="2">
    <source>
        <dbReference type="EMBL" id="OFI33551.1"/>
    </source>
</evidence>
<feature type="chain" id="PRO_5009214030" description="Pyridine nucleotide transhydrogenase" evidence="1">
    <location>
        <begin position="20"/>
        <end position="102"/>
    </location>
</feature>
<organism evidence="2 3">
    <name type="scientific">Alteromonas lipolytica</name>
    <dbReference type="NCBI Taxonomy" id="1856405"/>
    <lineage>
        <taxon>Bacteria</taxon>
        <taxon>Pseudomonadati</taxon>
        <taxon>Pseudomonadota</taxon>
        <taxon>Gammaproteobacteria</taxon>
        <taxon>Alteromonadales</taxon>
        <taxon>Alteromonadaceae</taxon>
        <taxon>Alteromonas/Salinimonas group</taxon>
        <taxon>Alteromonas</taxon>
    </lineage>
</organism>
<dbReference type="Proteomes" id="UP000176037">
    <property type="component" value="Unassembled WGS sequence"/>
</dbReference>
<dbReference type="AlphaFoldDB" id="A0A1E8FCA7"/>
<comment type="caution">
    <text evidence="2">The sequence shown here is derived from an EMBL/GenBank/DDBJ whole genome shotgun (WGS) entry which is preliminary data.</text>
</comment>
<dbReference type="EMBL" id="MJIC01000015">
    <property type="protein sequence ID" value="OFI33551.1"/>
    <property type="molecule type" value="Genomic_DNA"/>
</dbReference>
<name>A0A1E8FCA7_9ALTE</name>
<protein>
    <recommendedName>
        <fullName evidence="4">Pyridine nucleotide transhydrogenase</fullName>
    </recommendedName>
</protein>
<reference evidence="2 3" key="1">
    <citation type="submission" date="2016-09" db="EMBL/GenBank/DDBJ databases">
        <title>Alteromonas lipolytica, a new species isolated from sea water.</title>
        <authorList>
            <person name="Wu Y.-H."/>
            <person name="Cheng H."/>
            <person name="Xu X.-W."/>
        </authorList>
    </citation>
    <scope>NUCLEOTIDE SEQUENCE [LARGE SCALE GENOMIC DNA]</scope>
    <source>
        <strain evidence="2 3">JW12</strain>
    </source>
</reference>
<evidence type="ECO:0000256" key="1">
    <source>
        <dbReference type="SAM" id="SignalP"/>
    </source>
</evidence>